<protein>
    <submittedName>
        <fullName evidence="2">Uncharacterized protein</fullName>
    </submittedName>
</protein>
<evidence type="ECO:0000313" key="2">
    <source>
        <dbReference type="EMBL" id="MCP1337296.1"/>
    </source>
</evidence>
<feature type="transmembrane region" description="Helical" evidence="1">
    <location>
        <begin position="193"/>
        <end position="215"/>
    </location>
</feature>
<evidence type="ECO:0000256" key="1">
    <source>
        <dbReference type="SAM" id="Phobius"/>
    </source>
</evidence>
<dbReference type="Proteomes" id="UP001055804">
    <property type="component" value="Unassembled WGS sequence"/>
</dbReference>
<proteinExistence type="predicted"/>
<feature type="transmembrane region" description="Helical" evidence="1">
    <location>
        <begin position="227"/>
        <end position="250"/>
    </location>
</feature>
<organism evidence="2 3">
    <name type="scientific">Futiania mangrovi</name>
    <dbReference type="NCBI Taxonomy" id="2959716"/>
    <lineage>
        <taxon>Bacteria</taxon>
        <taxon>Pseudomonadati</taxon>
        <taxon>Pseudomonadota</taxon>
        <taxon>Alphaproteobacteria</taxon>
        <taxon>Futianiales</taxon>
        <taxon>Futianiaceae</taxon>
        <taxon>Futiania</taxon>
    </lineage>
</organism>
<gene>
    <name evidence="2" type="ORF">NJQ99_12815</name>
</gene>
<feature type="transmembrane region" description="Helical" evidence="1">
    <location>
        <begin position="102"/>
        <end position="127"/>
    </location>
</feature>
<dbReference type="AlphaFoldDB" id="A0A9J6PHK3"/>
<keyword evidence="1" id="KW-1133">Transmembrane helix</keyword>
<keyword evidence="1" id="KW-0472">Membrane</keyword>
<dbReference type="RefSeq" id="WP_269333265.1">
    <property type="nucleotide sequence ID" value="NZ_JAMZFT010000003.1"/>
</dbReference>
<keyword evidence="3" id="KW-1185">Reference proteome</keyword>
<comment type="caution">
    <text evidence="2">The sequence shown here is derived from an EMBL/GenBank/DDBJ whole genome shotgun (WGS) entry which is preliminary data.</text>
</comment>
<feature type="transmembrane region" description="Helical" evidence="1">
    <location>
        <begin position="147"/>
        <end position="172"/>
    </location>
</feature>
<name>A0A9J6PHK3_9PROT</name>
<sequence length="276" mass="28972">MTVTGEREKPPVHALETALAAVRAVLRQPALLALSAAGLALIEAAISLYGLMPSGQAVAVEVFGLLVAGLIAVHLSVAYLWMRAQLAPRGRQGPQVRRAVRFGTFCMAILLVLAVAGNLALLVAGFGGSLLIQADVLSRAAGQSLSVAVALAGLVVLVWLFARMSFVLPAAAIERRGGFVLSWRQTRGRGLRLAGAILIGLWPMVLAFIVAQWLNRQGGLQLSEAEAVAFFLFRGACRALSTILIASAVVHAYRALGHADDPALAHPAERKAGLPD</sequence>
<dbReference type="EMBL" id="JAMZFT010000003">
    <property type="protein sequence ID" value="MCP1337296.1"/>
    <property type="molecule type" value="Genomic_DNA"/>
</dbReference>
<evidence type="ECO:0000313" key="3">
    <source>
        <dbReference type="Proteomes" id="UP001055804"/>
    </source>
</evidence>
<feature type="transmembrane region" description="Helical" evidence="1">
    <location>
        <begin position="31"/>
        <end position="52"/>
    </location>
</feature>
<accession>A0A9J6PHK3</accession>
<keyword evidence="1" id="KW-0812">Transmembrane</keyword>
<reference evidence="2" key="1">
    <citation type="submission" date="2022-06" db="EMBL/GenBank/DDBJ databases">
        <title>Isolation and Genomics of Futiania mangrovii gen. nov., sp. nov., a Rare and Metabolically-versatile member in the Class Alphaproteobacteria.</title>
        <authorList>
            <person name="Liu L."/>
            <person name="Huang W.-C."/>
            <person name="Pan J."/>
            <person name="Li J."/>
            <person name="Huang Y."/>
            <person name="Du H."/>
            <person name="Liu Y."/>
            <person name="Li M."/>
        </authorList>
    </citation>
    <scope>NUCLEOTIDE SEQUENCE</scope>
    <source>
        <strain evidence="2">FT118</strain>
    </source>
</reference>
<feature type="transmembrane region" description="Helical" evidence="1">
    <location>
        <begin position="58"/>
        <end position="81"/>
    </location>
</feature>